<gene>
    <name evidence="1" type="ORF">SAMN04487894_10985</name>
</gene>
<dbReference type="EMBL" id="FMZO01000009">
    <property type="protein sequence ID" value="SDD44639.1"/>
    <property type="molecule type" value="Genomic_DNA"/>
</dbReference>
<protein>
    <recommendedName>
        <fullName evidence="3">SUKH-4 immunity protein</fullName>
    </recommendedName>
</protein>
<proteinExistence type="predicted"/>
<name>A0A1G6UTK3_NIADE</name>
<reference evidence="2" key="1">
    <citation type="submission" date="2016-10" db="EMBL/GenBank/DDBJ databases">
        <authorList>
            <person name="Varghese N."/>
            <person name="Submissions S."/>
        </authorList>
    </citation>
    <scope>NUCLEOTIDE SEQUENCE [LARGE SCALE GENOMIC DNA]</scope>
    <source>
        <strain evidence="2">DSM 25811 / CCM 8410 / LMG 26954 / E90</strain>
    </source>
</reference>
<dbReference type="Proteomes" id="UP000198757">
    <property type="component" value="Unassembled WGS sequence"/>
</dbReference>
<evidence type="ECO:0000313" key="1">
    <source>
        <dbReference type="EMBL" id="SDD44639.1"/>
    </source>
</evidence>
<evidence type="ECO:0008006" key="3">
    <source>
        <dbReference type="Google" id="ProtNLM"/>
    </source>
</evidence>
<accession>A0A1G6UTK3</accession>
<evidence type="ECO:0000313" key="2">
    <source>
        <dbReference type="Proteomes" id="UP000198757"/>
    </source>
</evidence>
<keyword evidence="2" id="KW-1185">Reference proteome</keyword>
<dbReference type="RefSeq" id="WP_090391226.1">
    <property type="nucleotide sequence ID" value="NZ_FMZO01000009.1"/>
</dbReference>
<organism evidence="1 2">
    <name type="scientific">Niabella drilacis (strain DSM 25811 / CCM 8410 / CCUG 62505 / LMG 26954 / E90)</name>
    <dbReference type="NCBI Taxonomy" id="1285928"/>
    <lineage>
        <taxon>Bacteria</taxon>
        <taxon>Pseudomonadati</taxon>
        <taxon>Bacteroidota</taxon>
        <taxon>Chitinophagia</taxon>
        <taxon>Chitinophagales</taxon>
        <taxon>Chitinophagaceae</taxon>
        <taxon>Niabella</taxon>
    </lineage>
</organism>
<dbReference type="OrthoDB" id="8657476at2"/>
<dbReference type="STRING" id="1285928.SAMN04487894_10985"/>
<dbReference type="AlphaFoldDB" id="A0A1G6UTK3"/>
<sequence>MEKITMPIHTIGESNWIEKLTAFLENYDVGVLGLDAFDNDFNLSKTVVDYYTYFGGIDSSDFMYNLYRPEQFIQLSQSTWSFVKEHFTDQEPEPFIVFAESPGNDPVCFNKDDFSAWLFSHDPLKKAKVFEDFNQYLQYEIIELQKLMGDVEFANAGEELEYHKKYLGGKDIDYHFREMKFL</sequence>